<feature type="compositionally biased region" description="Basic and acidic residues" evidence="1">
    <location>
        <begin position="7"/>
        <end position="24"/>
    </location>
</feature>
<sequence length="32" mass="3741">MFLGENGEVKDMEKKKKVEDRRSQGPECQRST</sequence>
<gene>
    <name evidence="2" type="ORF">PITC_036310</name>
</gene>
<organism evidence="2 3">
    <name type="scientific">Penicillium italicum</name>
    <name type="common">Blue mold</name>
    <dbReference type="NCBI Taxonomy" id="40296"/>
    <lineage>
        <taxon>Eukaryota</taxon>
        <taxon>Fungi</taxon>
        <taxon>Dikarya</taxon>
        <taxon>Ascomycota</taxon>
        <taxon>Pezizomycotina</taxon>
        <taxon>Eurotiomycetes</taxon>
        <taxon>Eurotiomycetidae</taxon>
        <taxon>Eurotiales</taxon>
        <taxon>Aspergillaceae</taxon>
        <taxon>Penicillium</taxon>
    </lineage>
</organism>
<name>A0A0A2LGE3_PENIT</name>
<dbReference type="Proteomes" id="UP000030104">
    <property type="component" value="Unassembled WGS sequence"/>
</dbReference>
<evidence type="ECO:0000313" key="2">
    <source>
        <dbReference type="EMBL" id="KGO78263.1"/>
    </source>
</evidence>
<protein>
    <submittedName>
        <fullName evidence="2">Uncharacterized protein</fullName>
    </submittedName>
</protein>
<dbReference type="EMBL" id="JQGA01000015">
    <property type="protein sequence ID" value="KGO78263.1"/>
    <property type="molecule type" value="Genomic_DNA"/>
</dbReference>
<evidence type="ECO:0000256" key="1">
    <source>
        <dbReference type="SAM" id="MobiDB-lite"/>
    </source>
</evidence>
<feature type="region of interest" description="Disordered" evidence="1">
    <location>
        <begin position="1"/>
        <end position="32"/>
    </location>
</feature>
<evidence type="ECO:0000313" key="3">
    <source>
        <dbReference type="Proteomes" id="UP000030104"/>
    </source>
</evidence>
<keyword evidence="3" id="KW-1185">Reference proteome</keyword>
<dbReference type="HOGENOM" id="CLU_3392464_0_0_1"/>
<comment type="caution">
    <text evidence="2">The sequence shown here is derived from an EMBL/GenBank/DDBJ whole genome shotgun (WGS) entry which is preliminary data.</text>
</comment>
<dbReference type="AlphaFoldDB" id="A0A0A2LGE3"/>
<accession>A0A0A2LGE3</accession>
<reference evidence="2 3" key="1">
    <citation type="journal article" date="2015" name="Mol. Plant Microbe Interact.">
        <title>Genome, transcriptome, and functional analyses of Penicillium expansum provide new insights into secondary metabolism and pathogenicity.</title>
        <authorList>
            <person name="Ballester A.R."/>
            <person name="Marcet-Houben M."/>
            <person name="Levin E."/>
            <person name="Sela N."/>
            <person name="Selma-Lazaro C."/>
            <person name="Carmona L."/>
            <person name="Wisniewski M."/>
            <person name="Droby S."/>
            <person name="Gonzalez-Candelas L."/>
            <person name="Gabaldon T."/>
        </authorList>
    </citation>
    <scope>NUCLEOTIDE SEQUENCE [LARGE SCALE GENOMIC DNA]</scope>
    <source>
        <strain evidence="2 3">PHI-1</strain>
    </source>
</reference>
<proteinExistence type="predicted"/>